<evidence type="ECO:0000313" key="3">
    <source>
        <dbReference type="Proteomes" id="UP000580517"/>
    </source>
</evidence>
<evidence type="ECO:0000313" key="2">
    <source>
        <dbReference type="EMBL" id="NYT36106.1"/>
    </source>
</evidence>
<keyword evidence="3" id="KW-1185">Reference proteome</keyword>
<dbReference type="SUPFAM" id="SSF53850">
    <property type="entry name" value="Periplasmic binding protein-like II"/>
    <property type="match status" value="1"/>
</dbReference>
<comment type="similarity">
    <text evidence="1">Belongs to the UPF0065 (bug) family.</text>
</comment>
<name>A0A853FDG1_9BURK</name>
<dbReference type="AlphaFoldDB" id="A0A853FDG1"/>
<accession>A0A853FDG1</accession>
<protein>
    <submittedName>
        <fullName evidence="2">Tripartite tricarboxylate transporter substrate binding protein</fullName>
    </submittedName>
</protein>
<gene>
    <name evidence="2" type="ORF">H0A68_04415</name>
</gene>
<sequence length="268" mass="28189">MILGQSVIVENKAGAAGLIGTKFVKAAPADGYTMMVGTPATHAIGPFLRKKMPYDPINDFTAISLIAKSPSFLIVKQDSAAQSLAELLESAKAHPGEVTYGTPGVGQTQHMIGLRLARQAHVDLLHIPYVGTGPGVTDLLGGRLSMLIASAGGVVPLIKDKKVRVLAISAEERSTLLPQVPTFSEQGLSDVSLESFFALFGPAGVDAVIRDKLSAAVATAMSDPEMIKTVTAAYLTPVGSSANELKSFIKSETEKYKQIIKEANISVE</sequence>
<dbReference type="Pfam" id="PF03401">
    <property type="entry name" value="TctC"/>
    <property type="match status" value="1"/>
</dbReference>
<dbReference type="EMBL" id="JACCEW010000001">
    <property type="protein sequence ID" value="NYT36106.1"/>
    <property type="molecule type" value="Genomic_DNA"/>
</dbReference>
<dbReference type="Gene3D" id="3.40.190.150">
    <property type="entry name" value="Bordetella uptake gene, domain 1"/>
    <property type="match status" value="1"/>
</dbReference>
<dbReference type="CDD" id="cd07012">
    <property type="entry name" value="PBP2_Bug_TTT"/>
    <property type="match status" value="1"/>
</dbReference>
<dbReference type="InterPro" id="IPR005064">
    <property type="entry name" value="BUG"/>
</dbReference>
<dbReference type="Proteomes" id="UP000580517">
    <property type="component" value="Unassembled WGS sequence"/>
</dbReference>
<dbReference type="PANTHER" id="PTHR42928">
    <property type="entry name" value="TRICARBOXYLATE-BINDING PROTEIN"/>
    <property type="match status" value="1"/>
</dbReference>
<evidence type="ECO:0000256" key="1">
    <source>
        <dbReference type="ARBA" id="ARBA00006987"/>
    </source>
</evidence>
<dbReference type="InterPro" id="IPR042100">
    <property type="entry name" value="Bug_dom1"/>
</dbReference>
<dbReference type="PANTHER" id="PTHR42928:SF5">
    <property type="entry name" value="BLR1237 PROTEIN"/>
    <property type="match status" value="1"/>
</dbReference>
<proteinExistence type="inferred from homology"/>
<comment type="caution">
    <text evidence="2">The sequence shown here is derived from an EMBL/GenBank/DDBJ whole genome shotgun (WGS) entry which is preliminary data.</text>
</comment>
<organism evidence="2 3">
    <name type="scientific">Allopusillimonas soli</name>
    <dbReference type="NCBI Taxonomy" id="659016"/>
    <lineage>
        <taxon>Bacteria</taxon>
        <taxon>Pseudomonadati</taxon>
        <taxon>Pseudomonadota</taxon>
        <taxon>Betaproteobacteria</taxon>
        <taxon>Burkholderiales</taxon>
        <taxon>Alcaligenaceae</taxon>
        <taxon>Allopusillimonas</taxon>
    </lineage>
</organism>
<dbReference type="Gene3D" id="3.40.190.10">
    <property type="entry name" value="Periplasmic binding protein-like II"/>
    <property type="match status" value="1"/>
</dbReference>
<reference evidence="2 3" key="1">
    <citation type="submission" date="2020-07" db="EMBL/GenBank/DDBJ databases">
        <title>Taxonomic revisions and descriptions of new bacterial species based on genomic comparisons in the high-G+C-content subgroup of the family Alcaligenaceae.</title>
        <authorList>
            <person name="Szabo A."/>
            <person name="Felfoldi T."/>
        </authorList>
    </citation>
    <scope>NUCLEOTIDE SEQUENCE [LARGE SCALE GENOMIC DNA]</scope>
    <source>
        <strain evidence="2 3">DSM 25264</strain>
    </source>
</reference>